<comment type="caution">
    <text evidence="2">The sequence shown here is derived from an EMBL/GenBank/DDBJ whole genome shotgun (WGS) entry which is preliminary data.</text>
</comment>
<dbReference type="Proteomes" id="UP000800093">
    <property type="component" value="Unassembled WGS sequence"/>
</dbReference>
<feature type="compositionally biased region" description="Acidic residues" evidence="1">
    <location>
        <begin position="254"/>
        <end position="263"/>
    </location>
</feature>
<keyword evidence="3" id="KW-1185">Reference proteome</keyword>
<evidence type="ECO:0000313" key="2">
    <source>
        <dbReference type="EMBL" id="KAF2261330.1"/>
    </source>
</evidence>
<name>A0A9P4MXG6_9PLEO</name>
<sequence length="263" mass="28804">MSSTKSCNLAAGGSKKRRALCTLPQVHFWPLYVQALRAMHALCASFSSKQIATAWKHTSTTATSSPSITMTDQTFGVGEQPVQAINTVVTSTGAAYAGDATQQNSARFTRAERRAYAKEKRVAQQANKPHKKGHKKQLHSTAGPSVGNVEDVITYLLTIRGMQGGRNMDETLNRVAKNLGQHIANVSSKNAQPSAKKPEKMQKRKELRAEKRKLKLAQAESAKREEGSIKAGLEPVPEPQPQPQPGQQQQPLPEFDEIVFDHL</sequence>
<proteinExistence type="predicted"/>
<gene>
    <name evidence="2" type="ORF">CC78DRAFT_619554</name>
</gene>
<organism evidence="2 3">
    <name type="scientific">Lojkania enalia</name>
    <dbReference type="NCBI Taxonomy" id="147567"/>
    <lineage>
        <taxon>Eukaryota</taxon>
        <taxon>Fungi</taxon>
        <taxon>Dikarya</taxon>
        <taxon>Ascomycota</taxon>
        <taxon>Pezizomycotina</taxon>
        <taxon>Dothideomycetes</taxon>
        <taxon>Pleosporomycetidae</taxon>
        <taxon>Pleosporales</taxon>
        <taxon>Pleosporales incertae sedis</taxon>
        <taxon>Lojkania</taxon>
    </lineage>
</organism>
<feature type="region of interest" description="Disordered" evidence="1">
    <location>
        <begin position="184"/>
        <end position="263"/>
    </location>
</feature>
<reference evidence="3" key="1">
    <citation type="journal article" date="2020" name="Stud. Mycol.">
        <title>101 Dothideomycetes genomes: A test case for predicting lifestyles and emergence of pathogens.</title>
        <authorList>
            <person name="Haridas S."/>
            <person name="Albert R."/>
            <person name="Binder M."/>
            <person name="Bloem J."/>
            <person name="LaButti K."/>
            <person name="Salamov A."/>
            <person name="Andreopoulos B."/>
            <person name="Baker S."/>
            <person name="Barry K."/>
            <person name="Bills G."/>
            <person name="Bluhm B."/>
            <person name="Cannon C."/>
            <person name="Castanera R."/>
            <person name="Culley D."/>
            <person name="Daum C."/>
            <person name="Ezra D."/>
            <person name="Gonzalez J."/>
            <person name="Henrissat B."/>
            <person name="Kuo A."/>
            <person name="Liang C."/>
            <person name="Lipzen A."/>
            <person name="Lutzoni F."/>
            <person name="Magnuson J."/>
            <person name="Mondo S."/>
            <person name="Nolan M."/>
            <person name="Ohm R."/>
            <person name="Pangilinan J."/>
            <person name="Park H.-J."/>
            <person name="Ramirez L."/>
            <person name="Alfaro M."/>
            <person name="Sun H."/>
            <person name="Tritt A."/>
            <person name="Yoshinaga Y."/>
            <person name="Zwiers L.-H."/>
            <person name="Turgeon B."/>
            <person name="Goodwin S."/>
            <person name="Spatafora J."/>
            <person name="Crous P."/>
            <person name="Grigoriev I."/>
        </authorList>
    </citation>
    <scope>NUCLEOTIDE SEQUENCE [LARGE SCALE GENOMIC DNA]</scope>
    <source>
        <strain evidence="3">CBS 304.66</strain>
    </source>
</reference>
<feature type="compositionally biased region" description="Polar residues" evidence="1">
    <location>
        <begin position="184"/>
        <end position="193"/>
    </location>
</feature>
<accession>A0A9P4MXG6</accession>
<protein>
    <submittedName>
        <fullName evidence="2">Uncharacterized protein</fullName>
    </submittedName>
</protein>
<dbReference type="EMBL" id="ML986660">
    <property type="protein sequence ID" value="KAF2261330.1"/>
    <property type="molecule type" value="Genomic_DNA"/>
</dbReference>
<feature type="compositionally biased region" description="Basic residues" evidence="1">
    <location>
        <begin position="128"/>
        <end position="138"/>
    </location>
</feature>
<feature type="compositionally biased region" description="Basic residues" evidence="1">
    <location>
        <begin position="202"/>
        <end position="215"/>
    </location>
</feature>
<evidence type="ECO:0000313" key="3">
    <source>
        <dbReference type="Proteomes" id="UP000800093"/>
    </source>
</evidence>
<dbReference type="AlphaFoldDB" id="A0A9P4MXG6"/>
<feature type="region of interest" description="Disordered" evidence="1">
    <location>
        <begin position="121"/>
        <end position="145"/>
    </location>
</feature>
<evidence type="ECO:0000256" key="1">
    <source>
        <dbReference type="SAM" id="MobiDB-lite"/>
    </source>
</evidence>